<comment type="caution">
    <text evidence="2">The sequence shown here is derived from an EMBL/GenBank/DDBJ whole genome shotgun (WGS) entry which is preliminary data.</text>
</comment>
<dbReference type="Proteomes" id="UP001054945">
    <property type="component" value="Unassembled WGS sequence"/>
</dbReference>
<dbReference type="AlphaFoldDB" id="A0AAV4W6P5"/>
<reference evidence="2 3" key="1">
    <citation type="submission" date="2021-06" db="EMBL/GenBank/DDBJ databases">
        <title>Caerostris extrusa draft genome.</title>
        <authorList>
            <person name="Kono N."/>
            <person name="Arakawa K."/>
        </authorList>
    </citation>
    <scope>NUCLEOTIDE SEQUENCE [LARGE SCALE GENOMIC DNA]</scope>
</reference>
<evidence type="ECO:0000313" key="3">
    <source>
        <dbReference type="Proteomes" id="UP001054945"/>
    </source>
</evidence>
<feature type="compositionally biased region" description="Low complexity" evidence="1">
    <location>
        <begin position="65"/>
        <end position="74"/>
    </location>
</feature>
<protein>
    <submittedName>
        <fullName evidence="2">Uncharacterized protein</fullName>
    </submittedName>
</protein>
<accession>A0AAV4W6P5</accession>
<dbReference type="EMBL" id="BPLR01015690">
    <property type="protein sequence ID" value="GIY77874.1"/>
    <property type="molecule type" value="Genomic_DNA"/>
</dbReference>
<name>A0AAV4W6P5_CAEEX</name>
<evidence type="ECO:0000256" key="1">
    <source>
        <dbReference type="SAM" id="MobiDB-lite"/>
    </source>
</evidence>
<proteinExistence type="predicted"/>
<organism evidence="2 3">
    <name type="scientific">Caerostris extrusa</name>
    <name type="common">Bark spider</name>
    <name type="synonym">Caerostris bankana</name>
    <dbReference type="NCBI Taxonomy" id="172846"/>
    <lineage>
        <taxon>Eukaryota</taxon>
        <taxon>Metazoa</taxon>
        <taxon>Ecdysozoa</taxon>
        <taxon>Arthropoda</taxon>
        <taxon>Chelicerata</taxon>
        <taxon>Arachnida</taxon>
        <taxon>Araneae</taxon>
        <taxon>Araneomorphae</taxon>
        <taxon>Entelegynae</taxon>
        <taxon>Araneoidea</taxon>
        <taxon>Araneidae</taxon>
        <taxon>Caerostris</taxon>
    </lineage>
</organism>
<evidence type="ECO:0000313" key="2">
    <source>
        <dbReference type="EMBL" id="GIY77874.1"/>
    </source>
</evidence>
<gene>
    <name evidence="2" type="ORF">CEXT_366891</name>
</gene>
<keyword evidence="3" id="KW-1185">Reference proteome</keyword>
<feature type="region of interest" description="Disordered" evidence="1">
    <location>
        <begin position="46"/>
        <end position="74"/>
    </location>
</feature>
<sequence>MTKREDRPLIRVTLHLVVLHIQVNVLILRRNPFSFNCNLSNEIEDSDSKKRKQKSDMTLGLPVASKPRSSSSSQRRYSSINLTKNLVAWISAILRSSINITSVFCMRKNRKHLGAPRDFDDDEFRRSCWRGWISRRKKDLEGDLASEQTRKGFRTFWVECITNLYGISLRDFLCC</sequence>